<name>A0A0D2EB63_CLAB1</name>
<dbReference type="OrthoDB" id="10328056at2759"/>
<feature type="region of interest" description="Disordered" evidence="1">
    <location>
        <begin position="1"/>
        <end position="56"/>
    </location>
</feature>
<dbReference type="EMBL" id="KN847004">
    <property type="protein sequence ID" value="KIW87376.1"/>
    <property type="molecule type" value="Genomic_DNA"/>
</dbReference>
<gene>
    <name evidence="2" type="ORF">Z519_12012</name>
</gene>
<dbReference type="RefSeq" id="XP_016614045.1">
    <property type="nucleotide sequence ID" value="XM_016769720.1"/>
</dbReference>
<dbReference type="GeneID" id="27704940"/>
<proteinExistence type="predicted"/>
<organism evidence="2 3">
    <name type="scientific">Cladophialophora bantiana (strain ATCC 10958 / CBS 173.52 / CDC B-1940 / NIH 8579)</name>
    <name type="common">Xylohypha bantiana</name>
    <dbReference type="NCBI Taxonomy" id="1442370"/>
    <lineage>
        <taxon>Eukaryota</taxon>
        <taxon>Fungi</taxon>
        <taxon>Dikarya</taxon>
        <taxon>Ascomycota</taxon>
        <taxon>Pezizomycotina</taxon>
        <taxon>Eurotiomycetes</taxon>
        <taxon>Chaetothyriomycetidae</taxon>
        <taxon>Chaetothyriales</taxon>
        <taxon>Herpotrichiellaceae</taxon>
        <taxon>Cladophialophora</taxon>
    </lineage>
</organism>
<accession>A0A0D2EB63</accession>
<dbReference type="HOGENOM" id="CLU_2739813_0_0_1"/>
<protein>
    <submittedName>
        <fullName evidence="2">Uncharacterized protein</fullName>
    </submittedName>
</protein>
<keyword evidence="3" id="KW-1185">Reference proteome</keyword>
<evidence type="ECO:0000256" key="1">
    <source>
        <dbReference type="SAM" id="MobiDB-lite"/>
    </source>
</evidence>
<dbReference type="VEuPathDB" id="FungiDB:Z519_12012"/>
<sequence length="71" mass="7638">MAATTKAFSSTLKSLSRQGDLLPSTEQANASEEADLAASTRMVFEPQKTGSKENVREKRVISLQNLPSIGI</sequence>
<feature type="compositionally biased region" description="Polar residues" evidence="1">
    <location>
        <begin position="1"/>
        <end position="17"/>
    </location>
</feature>
<reference evidence="2" key="1">
    <citation type="submission" date="2015-01" db="EMBL/GenBank/DDBJ databases">
        <title>The Genome Sequence of Cladophialophora bantiana CBS 173.52.</title>
        <authorList>
            <consortium name="The Broad Institute Genomics Platform"/>
            <person name="Cuomo C."/>
            <person name="de Hoog S."/>
            <person name="Gorbushina A."/>
            <person name="Stielow B."/>
            <person name="Teixiera M."/>
            <person name="Abouelleil A."/>
            <person name="Chapman S.B."/>
            <person name="Priest M."/>
            <person name="Young S.K."/>
            <person name="Wortman J."/>
            <person name="Nusbaum C."/>
            <person name="Birren B."/>
        </authorList>
    </citation>
    <scope>NUCLEOTIDE SEQUENCE [LARGE SCALE GENOMIC DNA]</scope>
    <source>
        <strain evidence="2">CBS 173.52</strain>
    </source>
</reference>
<evidence type="ECO:0000313" key="2">
    <source>
        <dbReference type="EMBL" id="KIW87376.1"/>
    </source>
</evidence>
<evidence type="ECO:0000313" key="3">
    <source>
        <dbReference type="Proteomes" id="UP000053789"/>
    </source>
</evidence>
<dbReference type="Proteomes" id="UP000053789">
    <property type="component" value="Unassembled WGS sequence"/>
</dbReference>
<dbReference type="AlphaFoldDB" id="A0A0D2EB63"/>